<keyword evidence="1" id="KW-0472">Membrane</keyword>
<dbReference type="RefSeq" id="WP_007062998.1">
    <property type="nucleotide sequence ID" value="NZ_ACVI01000090.1"/>
</dbReference>
<evidence type="ECO:0000256" key="1">
    <source>
        <dbReference type="SAM" id="Phobius"/>
    </source>
</evidence>
<evidence type="ECO:0000313" key="3">
    <source>
        <dbReference type="Proteomes" id="UP000004198"/>
    </source>
</evidence>
<dbReference type="PATRIC" id="fig|536227.13.peg.1045"/>
<dbReference type="PANTHER" id="PTHR37305:SF1">
    <property type="entry name" value="MEMBRANE PROTEIN"/>
    <property type="match status" value="1"/>
</dbReference>
<dbReference type="AlphaFoldDB" id="C6PZ96"/>
<name>C6PZ96_9CLOT</name>
<protein>
    <submittedName>
        <fullName evidence="2">Membrane spanning protein</fullName>
    </submittedName>
</protein>
<accession>C6PZ96</accession>
<feature type="transmembrane region" description="Helical" evidence="1">
    <location>
        <begin position="215"/>
        <end position="234"/>
    </location>
</feature>
<reference evidence="2 3" key="1">
    <citation type="submission" date="2009-06" db="EMBL/GenBank/DDBJ databases">
        <title>The draft genome of Clostridium carboxidivorans P7.</title>
        <authorList>
            <consortium name="US DOE Joint Genome Institute (JGI-PGF)"/>
            <person name="Lucas S."/>
            <person name="Copeland A."/>
            <person name="Lapidus A."/>
            <person name="Glavina del Rio T."/>
            <person name="Tice H."/>
            <person name="Bruce D."/>
            <person name="Goodwin L."/>
            <person name="Pitluck S."/>
            <person name="Larimer F."/>
            <person name="Land M.L."/>
            <person name="Hauser L."/>
            <person name="Hemme C.L."/>
        </authorList>
    </citation>
    <scope>NUCLEOTIDE SEQUENCE [LARGE SCALE GENOMIC DNA]</scope>
    <source>
        <strain evidence="2 3">P7</strain>
    </source>
</reference>
<dbReference type="STRING" id="536227.Ccar_04950"/>
<dbReference type="PANTHER" id="PTHR37305">
    <property type="entry name" value="INTEGRAL MEMBRANE PROTEIN-RELATED"/>
    <property type="match status" value="1"/>
</dbReference>
<organism evidence="2 3">
    <name type="scientific">Clostridium carboxidivorans P7</name>
    <dbReference type="NCBI Taxonomy" id="536227"/>
    <lineage>
        <taxon>Bacteria</taxon>
        <taxon>Bacillati</taxon>
        <taxon>Bacillota</taxon>
        <taxon>Clostridia</taxon>
        <taxon>Eubacteriales</taxon>
        <taxon>Clostridiaceae</taxon>
        <taxon>Clostridium</taxon>
    </lineage>
</organism>
<gene>
    <name evidence="2" type="ORF">CcarbDRAFT_4113</name>
</gene>
<feature type="transmembrane region" description="Helical" evidence="1">
    <location>
        <begin position="57"/>
        <end position="74"/>
    </location>
</feature>
<evidence type="ECO:0000313" key="2">
    <source>
        <dbReference type="EMBL" id="EET85451.1"/>
    </source>
</evidence>
<proteinExistence type="predicted"/>
<feature type="transmembrane region" description="Helical" evidence="1">
    <location>
        <begin position="18"/>
        <end position="37"/>
    </location>
</feature>
<dbReference type="Proteomes" id="UP000004198">
    <property type="component" value="Unassembled WGS sequence"/>
</dbReference>
<feature type="transmembrane region" description="Helical" evidence="1">
    <location>
        <begin position="95"/>
        <end position="119"/>
    </location>
</feature>
<dbReference type="OrthoDB" id="4336274at2"/>
<dbReference type="eggNOG" id="COG1277">
    <property type="taxonomic scope" value="Bacteria"/>
</dbReference>
<comment type="caution">
    <text evidence="2">The sequence shown here is derived from an EMBL/GenBank/DDBJ whole genome shotgun (WGS) entry which is preliminary data.</text>
</comment>
<feature type="transmembrane region" description="Helical" evidence="1">
    <location>
        <begin position="167"/>
        <end position="185"/>
    </location>
</feature>
<keyword evidence="1" id="KW-1133">Transmembrane helix</keyword>
<keyword evidence="1" id="KW-0812">Transmembrane</keyword>
<dbReference type="Pfam" id="PF12730">
    <property type="entry name" value="ABC2_membrane_4"/>
    <property type="match status" value="1"/>
</dbReference>
<feature type="transmembrane region" description="Helical" evidence="1">
    <location>
        <begin position="139"/>
        <end position="160"/>
    </location>
</feature>
<keyword evidence="3" id="KW-1185">Reference proteome</keyword>
<dbReference type="KEGG" id="cck:Ccar_04950"/>
<sequence length="240" mass="27264">MFNLVYSEILKLKKSKTILFIILISIFFPVLGCVITPFNTEGQIWLTYAGGAEDLTFGFVGTIAFILLSSHIFIREYSYDTVKLMYSYPLSKISIFVSKLLTIYIIIALIYILHFTILFGGGLLVIHKPLTKIFFLSHASAYIVSMILEFSIVPLIIFLINILKNTAASVFIAVVTSVSNFFMYQTNRCNYWPLMLPYIPIRKLQVSKFIDLMPAIKLGVITVIIGILLCIFQLSKEKDI</sequence>
<dbReference type="EMBL" id="ACVI01000090">
    <property type="protein sequence ID" value="EET85451.1"/>
    <property type="molecule type" value="Genomic_DNA"/>
</dbReference>